<accession>A0A8B8PHR8</accession>
<evidence type="ECO:0000256" key="3">
    <source>
        <dbReference type="ARBA" id="ARBA00022737"/>
    </source>
</evidence>
<dbReference type="RefSeq" id="XP_030533678.2">
    <property type="nucleotide sequence ID" value="XM_030677818.2"/>
</dbReference>
<dbReference type="PANTHER" id="PTHR33463:SF218">
    <property type="entry name" value="DISEASE RESISTANCE PROTEIN RPS2-LIKE"/>
    <property type="match status" value="1"/>
</dbReference>
<sequence length="1467" mass="164370">MDPAMSLTKVEKTKGEILKLLEDKSVVIVVIRGLAGVGKTWMAREMSKCVLEKSLSCCSIWVSCTSKRDIKCIYADIGHQLSLIPPCEKGDGSKEGTDKTTKSSVDLKDEVLKLIAKKTLSDGQGEKFFFIILDDVPTEMKEADITAELLVPHGQKVKILITRRDYSGSDSIEEAARTVKIEPFPPEDLSTILHKLVDKEIREFPNFKTLSIAIAEKCRGLPATIVMIAAAFNSIARNKSSCCNLESVMEEVANSEGLPEDLTKILHCCHDMLPSTEMANCFRYIRQFLPRHGGIHYNELIANWILEGYFSDADHVENAYAKGHCVLMELLDRRLLKIMPNNIVSIEGLALKIPDHRYGGYGGTSSLGLACAFDEGEWEGFGRVTWTDGMIQKLCWSKDQTITTLLLDGSHPIREVPETFFEPMKDLKILALFKPRFKSLPSPLLKMEELLVLAVRGSDQLENINGVDKLKALLILEISGASSLNMIPDDIFEHAVHLRTLNLSSLPITKLPSSFPKLSGLRWLILRDCPCLETLPSLTTLGNLEMIDASRTNLNKIFDKCFAPLEKLQYLNLSQTKIVRLPLICDAARLTWLILSGCSCLFRLPSLPRSLEILDLSDSATTEIEPGLRATQKQSNPGVTNLRRLNLSRCGGLEKLPPTKAFEKLELLDVSNAVNLKEIEDESFNHLKHLTVLNLSGTKIDTLPPLHELGNLRQLLLKDCKSLKRLPIMEGLLRLKELDLSGASSLEEMGPHSPDCEKFNLPNLQKLLLAGCGHLKKLPLLNTLGKLEILNLSGCALLDKIPDEFFEHLPCLHQLNLSETKIQRLPSIAKLGNLRHLILRDCHLRTTLAGLESLTNLQELDLSGTSSLGEVKAKCLERMDQLQILKLSGTKVDELSSISNLTNLTQLSLSGCSGFSELPHLGQLTKLEDLDLAETEIKSLPSIETLCNLRQLSLRNCMSLELEKLPPLKPQSPVEVLDLWGIRINEFPYWIFKMTNLKCLDLPDLRVIGQVDWGKIRCLPEKVNWEECGIFELVGTVTTSNRPFISVRGTHFFQLLERNSTLRNTCFKRFHFSVYPPPREQGEGGDIYHYRNDTIFREVYNKIRHLPDPGQPDQDPDPEQPDWVPDPGQPDQLPCPGQLDWSVEFHSFKSLGEYPTEVIKRSNCISFIDDSCMRHLSDLGDDYLKALKDCWLERCHGMECIFAGSDVTTLWVSNLPELRSIYSETVQSKSHKNLKNLYIDCCPMLVGTFSSGQLPENLEVIQIKFCDKLKTLIEHETSVESTLPKLKTLHLLGLPMLKSIGLQLLESLEIVQIQDCDGVETLFDHEALTVCTLPKLHTLHLSELRLLKSVGVSSASLGTRGVLKCPNLKNLYLDFCPMIVSVFSSGHPPKNLEVVQIQHCDKLKSLFEDTSSAEHLLPKLHTLRLLELPRLESIGISRDGSSLEPDIRGCQNLSKGIQIRQHEGALK</sequence>
<dbReference type="SUPFAM" id="SSF52540">
    <property type="entry name" value="P-loop containing nucleoside triphosphate hydrolases"/>
    <property type="match status" value="1"/>
</dbReference>
<dbReference type="Pfam" id="PF23247">
    <property type="entry name" value="LRR_RPS2"/>
    <property type="match status" value="1"/>
</dbReference>
<dbReference type="SUPFAM" id="SSF52047">
    <property type="entry name" value="RNI-like"/>
    <property type="match status" value="1"/>
</dbReference>
<keyword evidence="9" id="KW-1185">Reference proteome</keyword>
<dbReference type="Pfam" id="PF00931">
    <property type="entry name" value="NB-ARC"/>
    <property type="match status" value="1"/>
</dbReference>
<feature type="domain" description="Disease resistance protein At4g27190-like leucine-rich repeats" evidence="7">
    <location>
        <begin position="1299"/>
        <end position="1385"/>
    </location>
</feature>
<reference evidence="10" key="1">
    <citation type="submission" date="2025-08" db="UniProtKB">
        <authorList>
            <consortium name="RefSeq"/>
        </authorList>
    </citation>
    <scope>IDENTIFICATION</scope>
    <source>
        <tissue evidence="10">Leaf</tissue>
    </source>
</reference>
<dbReference type="InterPro" id="IPR056789">
    <property type="entry name" value="LRR_R13L1-DRL21"/>
</dbReference>
<dbReference type="SMART" id="SM00369">
    <property type="entry name" value="LRR_TYP"/>
    <property type="match status" value="7"/>
</dbReference>
<organism evidence="9 10">
    <name type="scientific">Rhodamnia argentea</name>
    <dbReference type="NCBI Taxonomy" id="178133"/>
    <lineage>
        <taxon>Eukaryota</taxon>
        <taxon>Viridiplantae</taxon>
        <taxon>Streptophyta</taxon>
        <taxon>Embryophyta</taxon>
        <taxon>Tracheophyta</taxon>
        <taxon>Spermatophyta</taxon>
        <taxon>Magnoliopsida</taxon>
        <taxon>eudicotyledons</taxon>
        <taxon>Gunneridae</taxon>
        <taxon>Pentapetalae</taxon>
        <taxon>rosids</taxon>
        <taxon>malvids</taxon>
        <taxon>Myrtales</taxon>
        <taxon>Myrtaceae</taxon>
        <taxon>Myrtoideae</taxon>
        <taxon>Myrteae</taxon>
        <taxon>Australasian group</taxon>
        <taxon>Rhodamnia</taxon>
    </lineage>
</organism>
<evidence type="ECO:0000259" key="7">
    <source>
        <dbReference type="Pfam" id="PF23247"/>
    </source>
</evidence>
<evidence type="ECO:0000313" key="9">
    <source>
        <dbReference type="Proteomes" id="UP000827889"/>
    </source>
</evidence>
<dbReference type="InterPro" id="IPR002182">
    <property type="entry name" value="NB-ARC"/>
</dbReference>
<dbReference type="Proteomes" id="UP000827889">
    <property type="component" value="Chromosome 3"/>
</dbReference>
<evidence type="ECO:0000256" key="2">
    <source>
        <dbReference type="ARBA" id="ARBA00022614"/>
    </source>
</evidence>
<dbReference type="Pfam" id="PF13855">
    <property type="entry name" value="LRR_8"/>
    <property type="match status" value="2"/>
</dbReference>
<feature type="region of interest" description="Disordered" evidence="5">
    <location>
        <begin position="1106"/>
        <end position="1131"/>
    </location>
</feature>
<dbReference type="PROSITE" id="PS51450">
    <property type="entry name" value="LRR"/>
    <property type="match status" value="2"/>
</dbReference>
<dbReference type="SUPFAM" id="SSF52058">
    <property type="entry name" value="L domain-like"/>
    <property type="match status" value="2"/>
</dbReference>
<dbReference type="GO" id="GO:0043531">
    <property type="term" value="F:ADP binding"/>
    <property type="evidence" value="ECO:0007669"/>
    <property type="project" value="InterPro"/>
</dbReference>
<dbReference type="PRINTS" id="PR00364">
    <property type="entry name" value="DISEASERSIST"/>
</dbReference>
<keyword evidence="4" id="KW-0611">Plant defense</keyword>
<dbReference type="Gene3D" id="3.40.50.300">
    <property type="entry name" value="P-loop containing nucleotide triphosphate hydrolases"/>
    <property type="match status" value="1"/>
</dbReference>
<dbReference type="InterPro" id="IPR057135">
    <property type="entry name" value="At4g27190-like_LRR"/>
</dbReference>
<evidence type="ECO:0000259" key="6">
    <source>
        <dbReference type="Pfam" id="PF00931"/>
    </source>
</evidence>
<dbReference type="InterPro" id="IPR050905">
    <property type="entry name" value="Plant_NBS-LRR"/>
</dbReference>
<comment type="similarity">
    <text evidence="1">Belongs to the disease resistance NB-LRR family.</text>
</comment>
<dbReference type="InterPro" id="IPR032675">
    <property type="entry name" value="LRR_dom_sf"/>
</dbReference>
<evidence type="ECO:0000259" key="8">
    <source>
        <dbReference type="Pfam" id="PF25019"/>
    </source>
</evidence>
<evidence type="ECO:0000256" key="5">
    <source>
        <dbReference type="SAM" id="MobiDB-lite"/>
    </source>
</evidence>
<evidence type="ECO:0000313" key="10">
    <source>
        <dbReference type="RefSeq" id="XP_030533678.2"/>
    </source>
</evidence>
<dbReference type="GeneID" id="115743158"/>
<keyword evidence="3" id="KW-0677">Repeat</keyword>
<keyword evidence="2" id="KW-0433">Leucine-rich repeat</keyword>
<feature type="domain" description="NB-ARC" evidence="6">
    <location>
        <begin position="12"/>
        <end position="197"/>
    </location>
</feature>
<dbReference type="InterPro" id="IPR027417">
    <property type="entry name" value="P-loop_NTPase"/>
</dbReference>
<dbReference type="InterPro" id="IPR003591">
    <property type="entry name" value="Leu-rich_rpt_typical-subtyp"/>
</dbReference>
<dbReference type="Pfam" id="PF25019">
    <property type="entry name" value="LRR_R13L1-DRL21"/>
    <property type="match status" value="1"/>
</dbReference>
<gene>
    <name evidence="10" type="primary">LOC115743158</name>
</gene>
<dbReference type="KEGG" id="rarg:115743158"/>
<name>A0A8B8PHR8_9MYRT</name>
<evidence type="ECO:0000256" key="4">
    <source>
        <dbReference type="ARBA" id="ARBA00022821"/>
    </source>
</evidence>
<evidence type="ECO:0000256" key="1">
    <source>
        <dbReference type="ARBA" id="ARBA00008894"/>
    </source>
</evidence>
<protein>
    <submittedName>
        <fullName evidence="10">Disease resistance protein At4g19050</fullName>
    </submittedName>
</protein>
<dbReference type="Gene3D" id="3.80.10.10">
    <property type="entry name" value="Ribonuclease Inhibitor"/>
    <property type="match status" value="5"/>
</dbReference>
<proteinExistence type="inferred from homology"/>
<dbReference type="InterPro" id="IPR001611">
    <property type="entry name" value="Leu-rich_rpt"/>
</dbReference>
<dbReference type="PANTHER" id="PTHR33463">
    <property type="entry name" value="NB-ARC DOMAIN-CONTAINING PROTEIN-RELATED"/>
    <property type="match status" value="1"/>
</dbReference>
<feature type="domain" description="R13L1/DRL21-like LRR repeat region" evidence="8">
    <location>
        <begin position="875"/>
        <end position="933"/>
    </location>
</feature>